<reference evidence="2" key="1">
    <citation type="submission" date="2022-05" db="EMBL/GenBank/DDBJ databases">
        <title>The Musa troglodytarum L. genome provides insights into the mechanism of non-climacteric behaviour and enrichment of carotenoids.</title>
        <authorList>
            <person name="Wang J."/>
        </authorList>
    </citation>
    <scope>NUCLEOTIDE SEQUENCE</scope>
    <source>
        <tissue evidence="2">Leaf</tissue>
    </source>
</reference>
<feature type="region of interest" description="Disordered" evidence="1">
    <location>
        <begin position="1"/>
        <end position="20"/>
    </location>
</feature>
<evidence type="ECO:0000313" key="2">
    <source>
        <dbReference type="EMBL" id="URD77041.1"/>
    </source>
</evidence>
<name>A0A9E7JDL6_9LILI</name>
<organism evidence="2 3">
    <name type="scientific">Musa troglodytarum</name>
    <name type="common">fe'i banana</name>
    <dbReference type="NCBI Taxonomy" id="320322"/>
    <lineage>
        <taxon>Eukaryota</taxon>
        <taxon>Viridiplantae</taxon>
        <taxon>Streptophyta</taxon>
        <taxon>Embryophyta</taxon>
        <taxon>Tracheophyta</taxon>
        <taxon>Spermatophyta</taxon>
        <taxon>Magnoliopsida</taxon>
        <taxon>Liliopsida</taxon>
        <taxon>Zingiberales</taxon>
        <taxon>Musaceae</taxon>
        <taxon>Musa</taxon>
    </lineage>
</organism>
<evidence type="ECO:0000256" key="1">
    <source>
        <dbReference type="SAM" id="MobiDB-lite"/>
    </source>
</evidence>
<evidence type="ECO:0000313" key="3">
    <source>
        <dbReference type="Proteomes" id="UP001055439"/>
    </source>
</evidence>
<accession>A0A9E7JDL6</accession>
<keyword evidence="3" id="KW-1185">Reference proteome</keyword>
<sequence length="77" mass="9193">MIWTHMEMNGQTHGFQKERRVMPARNLTALPEDFVSEKWMESRSESTFWSKVSVRSLKHQQICPQLCEQSKLSEVYF</sequence>
<dbReference type="AlphaFoldDB" id="A0A9E7JDL6"/>
<gene>
    <name evidence="2" type="ORF">MUK42_36312</name>
</gene>
<dbReference type="Proteomes" id="UP001055439">
    <property type="component" value="Chromosome 1"/>
</dbReference>
<protein>
    <submittedName>
        <fullName evidence="2">Uncharacterized protein</fullName>
    </submittedName>
</protein>
<dbReference type="EMBL" id="CP097502">
    <property type="protein sequence ID" value="URD77041.1"/>
    <property type="molecule type" value="Genomic_DNA"/>
</dbReference>
<proteinExistence type="predicted"/>